<protein>
    <recommendedName>
        <fullName evidence="4 12">Trigger factor</fullName>
        <shortName evidence="12">TF</shortName>
        <ecNumber evidence="3 12">5.2.1.8</ecNumber>
    </recommendedName>
    <alternativeName>
        <fullName evidence="11 12">PPIase</fullName>
    </alternativeName>
</protein>
<keyword evidence="12" id="KW-0963">Cytoplasm</keyword>
<comment type="domain">
    <text evidence="12">Consists of 3 domains; the N-terminus binds the ribosome, the middle domain has PPIase activity, while the C-terminus has intrinsic chaperone activity on its own.</text>
</comment>
<feature type="domain" description="PPIase FKBP-type" evidence="15">
    <location>
        <begin position="163"/>
        <end position="245"/>
    </location>
</feature>
<dbReference type="PROSITE" id="PS50059">
    <property type="entry name" value="FKBP_PPIASE"/>
    <property type="match status" value="1"/>
</dbReference>
<evidence type="ECO:0000313" key="17">
    <source>
        <dbReference type="Proteomes" id="UP000184088"/>
    </source>
</evidence>
<dbReference type="Pfam" id="PF05697">
    <property type="entry name" value="Trigger_N"/>
    <property type="match status" value="1"/>
</dbReference>
<accession>A0A1M4SW92</accession>
<dbReference type="SUPFAM" id="SSF54534">
    <property type="entry name" value="FKBP-like"/>
    <property type="match status" value="1"/>
</dbReference>
<dbReference type="GO" id="GO:0051083">
    <property type="term" value="P:'de novo' cotranslational protein folding"/>
    <property type="evidence" value="ECO:0007669"/>
    <property type="project" value="TreeGrafter"/>
</dbReference>
<dbReference type="SUPFAM" id="SSF109998">
    <property type="entry name" value="Triger factor/SurA peptide-binding domain-like"/>
    <property type="match status" value="1"/>
</dbReference>
<keyword evidence="8 12" id="KW-0413">Isomerase</keyword>
<keyword evidence="7 12" id="KW-0143">Chaperone</keyword>
<evidence type="ECO:0000256" key="3">
    <source>
        <dbReference type="ARBA" id="ARBA00013194"/>
    </source>
</evidence>
<dbReference type="InterPro" id="IPR036611">
    <property type="entry name" value="Trigger_fac_ribosome-bd_sf"/>
</dbReference>
<dbReference type="FunFam" id="3.10.50.40:FF:000001">
    <property type="entry name" value="Trigger factor"/>
    <property type="match status" value="1"/>
</dbReference>
<dbReference type="Gene3D" id="1.10.3120.10">
    <property type="entry name" value="Trigger factor, C-terminal domain"/>
    <property type="match status" value="1"/>
</dbReference>
<evidence type="ECO:0000256" key="13">
    <source>
        <dbReference type="PROSITE-ProRule" id="PRU00277"/>
    </source>
</evidence>
<evidence type="ECO:0000259" key="15">
    <source>
        <dbReference type="PROSITE" id="PS50059"/>
    </source>
</evidence>
<dbReference type="GO" id="GO:0005737">
    <property type="term" value="C:cytoplasm"/>
    <property type="evidence" value="ECO:0007669"/>
    <property type="project" value="UniProtKB-SubCell"/>
</dbReference>
<dbReference type="GO" id="GO:0003755">
    <property type="term" value="F:peptidyl-prolyl cis-trans isomerase activity"/>
    <property type="evidence" value="ECO:0007669"/>
    <property type="project" value="UniProtKB-UniRule"/>
</dbReference>
<evidence type="ECO:0000256" key="12">
    <source>
        <dbReference type="HAMAP-Rule" id="MF_00303"/>
    </source>
</evidence>
<comment type="similarity">
    <text evidence="2 12 14">Belongs to the FKBP-type PPIase family. Tig subfamily.</text>
</comment>
<comment type="function">
    <text evidence="10 12">Involved in protein export. Acts as a chaperone by maintaining the newly synthesized protein in an open conformation. Functions as a peptidyl-prolyl cis-trans isomerase.</text>
</comment>
<dbReference type="Pfam" id="PF05698">
    <property type="entry name" value="Trigger_C"/>
    <property type="match status" value="1"/>
</dbReference>
<keyword evidence="9 12" id="KW-0131">Cell cycle</keyword>
<dbReference type="Pfam" id="PF00254">
    <property type="entry name" value="FKBP_C"/>
    <property type="match status" value="1"/>
</dbReference>
<dbReference type="GO" id="GO:0043022">
    <property type="term" value="F:ribosome binding"/>
    <property type="evidence" value="ECO:0007669"/>
    <property type="project" value="TreeGrafter"/>
</dbReference>
<dbReference type="PANTHER" id="PTHR30560:SF3">
    <property type="entry name" value="TRIGGER FACTOR-LIKE PROTEIN TIG, CHLOROPLASTIC"/>
    <property type="match status" value="1"/>
</dbReference>
<evidence type="ECO:0000256" key="11">
    <source>
        <dbReference type="ARBA" id="ARBA00029986"/>
    </source>
</evidence>
<dbReference type="EC" id="5.2.1.8" evidence="3 12"/>
<evidence type="ECO:0000313" key="16">
    <source>
        <dbReference type="EMBL" id="SHE36307.1"/>
    </source>
</evidence>
<proteinExistence type="inferred from homology"/>
<reference evidence="16 17" key="1">
    <citation type="submission" date="2016-11" db="EMBL/GenBank/DDBJ databases">
        <authorList>
            <person name="Jaros S."/>
            <person name="Januszkiewicz K."/>
            <person name="Wedrychowicz H."/>
        </authorList>
    </citation>
    <scope>NUCLEOTIDE SEQUENCE [LARGE SCALE GENOMIC DNA]</scope>
    <source>
        <strain evidence="16 17">DSM 17918</strain>
    </source>
</reference>
<dbReference type="InterPro" id="IPR027304">
    <property type="entry name" value="Trigger_fact/SurA_dom_sf"/>
</dbReference>
<keyword evidence="6 12" id="KW-0697">Rotamase</keyword>
<evidence type="ECO:0000256" key="7">
    <source>
        <dbReference type="ARBA" id="ARBA00023186"/>
    </source>
</evidence>
<dbReference type="InterPro" id="IPR037041">
    <property type="entry name" value="Trigger_fac_C_sf"/>
</dbReference>
<dbReference type="RefSeq" id="WP_073341165.1">
    <property type="nucleotide sequence ID" value="NZ_FQVH01000001.1"/>
</dbReference>
<dbReference type="STRING" id="1121256.SAMN02746089_00141"/>
<dbReference type="InterPro" id="IPR005215">
    <property type="entry name" value="Trig_fac"/>
</dbReference>
<dbReference type="InterPro" id="IPR008880">
    <property type="entry name" value="Trigger_fac_C"/>
</dbReference>
<dbReference type="Gene3D" id="3.30.70.1050">
    <property type="entry name" value="Trigger factor ribosome-binding domain"/>
    <property type="match status" value="1"/>
</dbReference>
<organism evidence="16 17">
    <name type="scientific">Caldanaerobius fijiensis DSM 17918</name>
    <dbReference type="NCBI Taxonomy" id="1121256"/>
    <lineage>
        <taxon>Bacteria</taxon>
        <taxon>Bacillati</taxon>
        <taxon>Bacillota</taxon>
        <taxon>Clostridia</taxon>
        <taxon>Thermoanaerobacterales</taxon>
        <taxon>Thermoanaerobacteraceae</taxon>
        <taxon>Caldanaerobius</taxon>
    </lineage>
</organism>
<comment type="subcellular location">
    <subcellularLocation>
        <location evidence="12">Cytoplasm</location>
    </subcellularLocation>
    <text evidence="12">About half TF is bound to the ribosome near the polypeptide exit tunnel while the other half is free in the cytoplasm.</text>
</comment>
<name>A0A1M4SW92_9THEO</name>
<dbReference type="PIRSF" id="PIRSF003095">
    <property type="entry name" value="Trigger_factor"/>
    <property type="match status" value="1"/>
</dbReference>
<evidence type="ECO:0000256" key="1">
    <source>
        <dbReference type="ARBA" id="ARBA00000971"/>
    </source>
</evidence>
<dbReference type="InterPro" id="IPR001179">
    <property type="entry name" value="PPIase_FKBP_dom"/>
</dbReference>
<evidence type="ECO:0000256" key="9">
    <source>
        <dbReference type="ARBA" id="ARBA00023306"/>
    </source>
</evidence>
<evidence type="ECO:0000256" key="5">
    <source>
        <dbReference type="ARBA" id="ARBA00022618"/>
    </source>
</evidence>
<evidence type="ECO:0000256" key="14">
    <source>
        <dbReference type="RuleBase" id="RU003914"/>
    </source>
</evidence>
<comment type="catalytic activity">
    <reaction evidence="1 12 13">
        <text>[protein]-peptidylproline (omega=180) = [protein]-peptidylproline (omega=0)</text>
        <dbReference type="Rhea" id="RHEA:16237"/>
        <dbReference type="Rhea" id="RHEA-COMP:10747"/>
        <dbReference type="Rhea" id="RHEA-COMP:10748"/>
        <dbReference type="ChEBI" id="CHEBI:83833"/>
        <dbReference type="ChEBI" id="CHEBI:83834"/>
        <dbReference type="EC" id="5.2.1.8"/>
    </reaction>
</comment>
<dbReference type="PANTHER" id="PTHR30560">
    <property type="entry name" value="TRIGGER FACTOR CHAPERONE AND PEPTIDYL-PROLYL CIS/TRANS ISOMERASE"/>
    <property type="match status" value="1"/>
</dbReference>
<gene>
    <name evidence="12" type="primary">tig</name>
    <name evidence="16" type="ORF">SAMN02746089_00141</name>
</gene>
<dbReference type="GO" id="GO:0015031">
    <property type="term" value="P:protein transport"/>
    <property type="evidence" value="ECO:0007669"/>
    <property type="project" value="UniProtKB-UniRule"/>
</dbReference>
<dbReference type="OrthoDB" id="9767721at2"/>
<dbReference type="GO" id="GO:0044183">
    <property type="term" value="F:protein folding chaperone"/>
    <property type="evidence" value="ECO:0007669"/>
    <property type="project" value="TreeGrafter"/>
</dbReference>
<dbReference type="GO" id="GO:0043335">
    <property type="term" value="P:protein unfolding"/>
    <property type="evidence" value="ECO:0007669"/>
    <property type="project" value="TreeGrafter"/>
</dbReference>
<evidence type="ECO:0000256" key="8">
    <source>
        <dbReference type="ARBA" id="ARBA00023235"/>
    </source>
</evidence>
<dbReference type="InterPro" id="IPR046357">
    <property type="entry name" value="PPIase_dom_sf"/>
</dbReference>
<dbReference type="SUPFAM" id="SSF102735">
    <property type="entry name" value="Trigger factor ribosome-binding domain"/>
    <property type="match status" value="1"/>
</dbReference>
<dbReference type="GO" id="GO:0051301">
    <property type="term" value="P:cell division"/>
    <property type="evidence" value="ECO:0007669"/>
    <property type="project" value="UniProtKB-KW"/>
</dbReference>
<keyword evidence="17" id="KW-1185">Reference proteome</keyword>
<evidence type="ECO:0000256" key="2">
    <source>
        <dbReference type="ARBA" id="ARBA00005464"/>
    </source>
</evidence>
<keyword evidence="5 12" id="KW-0132">Cell division</keyword>
<evidence type="ECO:0000256" key="10">
    <source>
        <dbReference type="ARBA" id="ARBA00024849"/>
    </source>
</evidence>
<dbReference type="HAMAP" id="MF_00303">
    <property type="entry name" value="Trigger_factor_Tig"/>
    <property type="match status" value="1"/>
</dbReference>
<dbReference type="EMBL" id="FQVH01000001">
    <property type="protein sequence ID" value="SHE36307.1"/>
    <property type="molecule type" value="Genomic_DNA"/>
</dbReference>
<sequence>MSVRLEKIENNVATIKLEVPYEEFDKAVQASYVKNVGKFNIPGFRKGKAPRSIIERFYGESVFYEDAIDEIFRNKYESAIKENQLVPVDLPKIDIEQIGKGKDLIIKAEVTLKPEVQLGQYKGIEVEKIEYNVTDEDVQKELENMRNKNARLVTVEDRPVQKGDIVNINFNGYIEDKSFEGGSAENYILEVGSNTFIPGFEDQLLGANIGDELEVKVKFPDDYRVENLAGKDALFKVKINEIKVKELPELDDEFAKEVSEFETLEELKNDIKAKLEKQAEYRAKNELTNAVIKKVVDNATVDIPDVMVEHQIDDMLADYDLSLRYQGTNLENYLQYLGISMDQFRNSLKEEATNRVKTSLVIEKVAKMENIEVTQEDVDKELEEMAKINNIEVEKIKESYDDEYIEHLKGHILVEKTIDFLVNNSKIVDKGENNSEEEK</sequence>
<evidence type="ECO:0000256" key="4">
    <source>
        <dbReference type="ARBA" id="ARBA00016902"/>
    </source>
</evidence>
<dbReference type="InterPro" id="IPR008881">
    <property type="entry name" value="Trigger_fac_ribosome-bd_bac"/>
</dbReference>
<dbReference type="Proteomes" id="UP000184088">
    <property type="component" value="Unassembled WGS sequence"/>
</dbReference>
<dbReference type="Gene3D" id="3.10.50.40">
    <property type="match status" value="1"/>
</dbReference>
<evidence type="ECO:0000256" key="6">
    <source>
        <dbReference type="ARBA" id="ARBA00023110"/>
    </source>
</evidence>
<dbReference type="AlphaFoldDB" id="A0A1M4SW92"/>
<dbReference type="NCBIfam" id="TIGR00115">
    <property type="entry name" value="tig"/>
    <property type="match status" value="1"/>
</dbReference>